<accession>A0A8J3L0E9</accession>
<dbReference type="Proteomes" id="UP000630887">
    <property type="component" value="Unassembled WGS sequence"/>
</dbReference>
<dbReference type="EMBL" id="BONI01000082">
    <property type="protein sequence ID" value="GIG10205.1"/>
    <property type="molecule type" value="Genomic_DNA"/>
</dbReference>
<keyword evidence="3" id="KW-1185">Reference proteome</keyword>
<dbReference type="InterPro" id="IPR009319">
    <property type="entry name" value="Phage_A118_VSP1"/>
</dbReference>
<dbReference type="Pfam" id="PF06152">
    <property type="entry name" value="Phage_min_cap2"/>
    <property type="match status" value="1"/>
</dbReference>
<organism evidence="2 3">
    <name type="scientific">Catellatospora coxensis</name>
    <dbReference type="NCBI Taxonomy" id="310354"/>
    <lineage>
        <taxon>Bacteria</taxon>
        <taxon>Bacillati</taxon>
        <taxon>Actinomycetota</taxon>
        <taxon>Actinomycetes</taxon>
        <taxon>Micromonosporales</taxon>
        <taxon>Micromonosporaceae</taxon>
        <taxon>Catellatospora</taxon>
    </lineage>
</organism>
<evidence type="ECO:0000256" key="1">
    <source>
        <dbReference type="SAM" id="MobiDB-lite"/>
    </source>
</evidence>
<sequence>MPVDRTTAYGPNLDLDIADRLLEIYGRAERELAADIARRLQAGMDAPDWARQKLAQAGALRRSVQALLSRLATDDGTIAQALVLAYMRGGEAATAEILRLGRQVPAAAETEALQDVLDATGTGVQRALSAAVRAFPQLGALQRMVWGLASRLAGTHLPVLRWAVDSYREVVAEGALAPVLLGTATRRAGTQRAWERLLTQGVTGFHDKAGRAWNLASYVEMATRTGVAQAAVEGHLDRLSAAKLDLVIVSNAPQECVRCRPWEGKVLARSGGIGPRTVEMPHAISGTPVEVEVAGTVAEAIAAGLMHPNCRHSLSAYLPGVTRIPTNTEDPEGDEARQRLRALERIVRKAKLQQAGAMTPEAAKRAEEKIRAGQAAIRAHVKATKHLGIFRKPEREQVNLGHTTAADAGRPARSAPAPAAKPKPKPASAAAAPTVPADAAPYHRDLTGLADLAAHVANAGRADRKVIAKGEQAGVKERLTMPDGTKVFSKAYADSDPDSRHYADAEQLAALVGRTIGAPVPRAYRTGERHIYTDWADGTDVHALRKRDRARAEAALDSPAAKRLGLLDLLTGNIDRHEGNMFVAKDGTLTGIDQGLAWTGSDNLLDETSPIIRQAKLLGFMQGPALDHFRASSLELGPNPLTADDVAELRRRLTGLRPDFEHVDRGSWLDFSLAVLDMLAGHTAGERSIFDG</sequence>
<protein>
    <submittedName>
        <fullName evidence="2">Uncharacterized protein</fullName>
    </submittedName>
</protein>
<evidence type="ECO:0000313" key="2">
    <source>
        <dbReference type="EMBL" id="GIG10205.1"/>
    </source>
</evidence>
<name>A0A8J3L0E9_9ACTN</name>
<dbReference type="RefSeq" id="WP_203698050.1">
    <property type="nucleotide sequence ID" value="NZ_BAAALC010000003.1"/>
</dbReference>
<evidence type="ECO:0000313" key="3">
    <source>
        <dbReference type="Proteomes" id="UP000630887"/>
    </source>
</evidence>
<dbReference type="GO" id="GO:0005198">
    <property type="term" value="F:structural molecule activity"/>
    <property type="evidence" value="ECO:0007669"/>
    <property type="project" value="InterPro"/>
</dbReference>
<proteinExistence type="predicted"/>
<dbReference type="AlphaFoldDB" id="A0A8J3L0E9"/>
<gene>
    <name evidence="2" type="ORF">Cco03nite_69050</name>
</gene>
<reference evidence="2 3" key="1">
    <citation type="submission" date="2021-01" db="EMBL/GenBank/DDBJ databases">
        <title>Whole genome shotgun sequence of Catellatospora coxensis NBRC 107359.</title>
        <authorList>
            <person name="Komaki H."/>
            <person name="Tamura T."/>
        </authorList>
    </citation>
    <scope>NUCLEOTIDE SEQUENCE [LARGE SCALE GENOMIC DNA]</scope>
    <source>
        <strain evidence="2 3">NBRC 107359</strain>
    </source>
</reference>
<feature type="compositionally biased region" description="Low complexity" evidence="1">
    <location>
        <begin position="404"/>
        <end position="434"/>
    </location>
</feature>
<comment type="caution">
    <text evidence="2">The sequence shown here is derived from an EMBL/GenBank/DDBJ whole genome shotgun (WGS) entry which is preliminary data.</text>
</comment>
<feature type="region of interest" description="Disordered" evidence="1">
    <location>
        <begin position="394"/>
        <end position="434"/>
    </location>
</feature>